<dbReference type="PIRSF" id="PIRSF000883">
    <property type="entry name" value="Pesterase_MJ0912"/>
    <property type="match status" value="1"/>
</dbReference>
<accession>A0A3N6S1U6</accession>
<dbReference type="GO" id="GO:0005737">
    <property type="term" value="C:cytoplasm"/>
    <property type="evidence" value="ECO:0007669"/>
    <property type="project" value="TreeGrafter"/>
</dbReference>
<dbReference type="Gene3D" id="3.60.21.10">
    <property type="match status" value="1"/>
</dbReference>
<reference evidence="3 4" key="1">
    <citation type="submission" date="2018-10" db="EMBL/GenBank/DDBJ databases">
        <title>Draft genome sequence for the type isolate of Erwinia psidii, agent causal of bacterial blight in guava (Psidium guajava) and wilt and die-back of Eucalyptus spp.</title>
        <authorList>
            <person name="Hermenegildo P.S."/>
            <person name="Santos S.A."/>
            <person name="Guimaraes L.M.S."/>
            <person name="Vidigal P.M.P."/>
            <person name="Pereira I.C."/>
            <person name="Badel J.L."/>
            <person name="Alfenas-Zerbini P."/>
            <person name="Ferreira M.A.S.V."/>
            <person name="Alfenas A.C."/>
        </authorList>
    </citation>
    <scope>NUCLEOTIDE SEQUENCE [LARGE SCALE GENOMIC DNA]</scope>
    <source>
        <strain evidence="3 4">IBSBF 435</strain>
    </source>
</reference>
<dbReference type="AlphaFoldDB" id="A0A3N6S1U6"/>
<organism evidence="3 4">
    <name type="scientific">Erwinia psidii</name>
    <dbReference type="NCBI Taxonomy" id="69224"/>
    <lineage>
        <taxon>Bacteria</taxon>
        <taxon>Pseudomonadati</taxon>
        <taxon>Pseudomonadota</taxon>
        <taxon>Gammaproteobacteria</taxon>
        <taxon>Enterobacterales</taxon>
        <taxon>Erwiniaceae</taxon>
        <taxon>Erwinia</taxon>
    </lineage>
</organism>
<dbReference type="InterPro" id="IPR050126">
    <property type="entry name" value="Ap4A_hydrolase"/>
</dbReference>
<dbReference type="Pfam" id="PF12850">
    <property type="entry name" value="Metallophos_2"/>
    <property type="match status" value="1"/>
</dbReference>
<protein>
    <submittedName>
        <fullName evidence="3">Metallophosphoesterase</fullName>
    </submittedName>
</protein>
<evidence type="ECO:0000259" key="2">
    <source>
        <dbReference type="Pfam" id="PF12850"/>
    </source>
</evidence>
<sequence length="244" mass="26955">MKLAVISDIHGNVTALDAVLADIQKKNVDTIVNLGDICSGPLFPSETLDRVMALNIPTIRGNHERQLLELTYAQMSLSDKYAAGQLKDHHWAWLKSLPVALRLHQDLLLVHGTPENDMTYFLHTVTAVGVREATPEEITHRAGASDAKVILCGHTHLPRRVRLDNGCLLLNPGSVGLPAYADDNPYPHLIENGTPHARYAIITKTDNGWEMEFVAVEYDWAFASQAAACHGRDDWAKCILTGYC</sequence>
<dbReference type="EMBL" id="RHHM01000005">
    <property type="protein sequence ID" value="RQM38807.1"/>
    <property type="molecule type" value="Genomic_DNA"/>
</dbReference>
<dbReference type="PANTHER" id="PTHR42850">
    <property type="entry name" value="METALLOPHOSPHOESTERASE"/>
    <property type="match status" value="1"/>
</dbReference>
<comment type="similarity">
    <text evidence="1">Belongs to the metallophosphoesterase superfamily. YfcE family.</text>
</comment>
<name>A0A3N6S1U6_9GAMM</name>
<dbReference type="InterPro" id="IPR029052">
    <property type="entry name" value="Metallo-depent_PP-like"/>
</dbReference>
<evidence type="ECO:0000313" key="3">
    <source>
        <dbReference type="EMBL" id="RQM38807.1"/>
    </source>
</evidence>
<evidence type="ECO:0000256" key="1">
    <source>
        <dbReference type="ARBA" id="ARBA00008950"/>
    </source>
</evidence>
<keyword evidence="4" id="KW-1185">Reference proteome</keyword>
<evidence type="ECO:0000313" key="4">
    <source>
        <dbReference type="Proteomes" id="UP000279457"/>
    </source>
</evidence>
<dbReference type="InterPro" id="IPR011152">
    <property type="entry name" value="Pesterase_MJ0912"/>
</dbReference>
<gene>
    <name evidence="3" type="ORF">EB241_08850</name>
</gene>
<feature type="domain" description="Calcineurin-like phosphoesterase" evidence="2">
    <location>
        <begin position="1"/>
        <end position="180"/>
    </location>
</feature>
<dbReference type="OrthoDB" id="9813918at2"/>
<dbReference type="Proteomes" id="UP000279457">
    <property type="component" value="Unassembled WGS sequence"/>
</dbReference>
<dbReference type="SUPFAM" id="SSF56300">
    <property type="entry name" value="Metallo-dependent phosphatases"/>
    <property type="match status" value="1"/>
</dbReference>
<dbReference type="PANTHER" id="PTHR42850:SF2">
    <property type="entry name" value="BLL5683 PROTEIN"/>
    <property type="match status" value="1"/>
</dbReference>
<dbReference type="GO" id="GO:0016791">
    <property type="term" value="F:phosphatase activity"/>
    <property type="evidence" value="ECO:0007669"/>
    <property type="project" value="TreeGrafter"/>
</dbReference>
<proteinExistence type="inferred from homology"/>
<dbReference type="InterPro" id="IPR024654">
    <property type="entry name" value="Calcineurin-like_PHP_lpxH"/>
</dbReference>
<comment type="caution">
    <text evidence="3">The sequence shown here is derived from an EMBL/GenBank/DDBJ whole genome shotgun (WGS) entry which is preliminary data.</text>
</comment>